<protein>
    <submittedName>
        <fullName evidence="1">Uncharacterized protein</fullName>
    </submittedName>
</protein>
<evidence type="ECO:0000313" key="1">
    <source>
        <dbReference type="EMBL" id="MBK1870095.1"/>
    </source>
</evidence>
<accession>A0ACC5RBP8</accession>
<gene>
    <name evidence="1" type="ORF">JHL16_27275</name>
</gene>
<dbReference type="EMBL" id="JAENHL010000008">
    <property type="protein sequence ID" value="MBK1870095.1"/>
    <property type="molecule type" value="Genomic_DNA"/>
</dbReference>
<evidence type="ECO:0000313" key="2">
    <source>
        <dbReference type="Proteomes" id="UP000616151"/>
    </source>
</evidence>
<sequence>MSDIPVTERLKALRNRARVTMAEAAQALGYKTASGYQHYEDPKKFLQKYLPHEIIEKLVPLFVGRGEPPITNEEIWNLGGRRTEGTPPIIIPASQTALDRLIPIYAAAQGGEGHLIIDHTPIDQLPGPEELRHVKDPYGILIVGESMVPAYRPGDIAWINPRKLPERDTDVVLYHVPPFGEAEAIIKTLVSWSPQEWKLRQYQPPRDFIESIIDWPICHRIVGKKNAR</sequence>
<dbReference type="Proteomes" id="UP000616151">
    <property type="component" value="Unassembled WGS sequence"/>
</dbReference>
<name>A0ACC5RBP8_9HYPH</name>
<organism evidence="1 2">
    <name type="scientific">Taklimakanibacter albus</name>
    <dbReference type="NCBI Taxonomy" id="2800327"/>
    <lineage>
        <taxon>Bacteria</taxon>
        <taxon>Pseudomonadati</taxon>
        <taxon>Pseudomonadota</taxon>
        <taxon>Alphaproteobacteria</taxon>
        <taxon>Hyphomicrobiales</taxon>
        <taxon>Aestuariivirgaceae</taxon>
        <taxon>Taklimakanibacter</taxon>
    </lineage>
</organism>
<keyword evidence="2" id="KW-1185">Reference proteome</keyword>
<proteinExistence type="predicted"/>
<comment type="caution">
    <text evidence="1">The sequence shown here is derived from an EMBL/GenBank/DDBJ whole genome shotgun (WGS) entry which is preliminary data.</text>
</comment>
<reference evidence="1" key="1">
    <citation type="submission" date="2021-01" db="EMBL/GenBank/DDBJ databases">
        <authorList>
            <person name="Sun Q."/>
        </authorList>
    </citation>
    <scope>NUCLEOTIDE SEQUENCE</scope>
    <source>
        <strain evidence="1">YIM B02566</strain>
    </source>
</reference>